<comment type="caution">
    <text evidence="3">Lacks conserved residue(s) required for the propagation of feature annotation.</text>
</comment>
<evidence type="ECO:0000259" key="6">
    <source>
        <dbReference type="PROSITE" id="PS01180"/>
    </source>
</evidence>
<comment type="caution">
    <text evidence="7">The sequence shown here is derived from an EMBL/GenBank/DDBJ whole genome shotgun (WGS) entry which is preliminary data.</text>
</comment>
<evidence type="ECO:0000313" key="8">
    <source>
        <dbReference type="Proteomes" id="UP000094527"/>
    </source>
</evidence>
<dbReference type="STRING" id="48709.A0A1D2MA38"/>
<feature type="domain" description="CUB" evidence="6">
    <location>
        <begin position="161"/>
        <end position="289"/>
    </location>
</feature>
<dbReference type="Pfam" id="PF00431">
    <property type="entry name" value="CUB"/>
    <property type="match status" value="2"/>
</dbReference>
<name>A0A1D2MA38_ORCCI</name>
<dbReference type="AlphaFoldDB" id="A0A1D2MA38"/>
<evidence type="ECO:0000256" key="3">
    <source>
        <dbReference type="PROSITE-ProRule" id="PRU00059"/>
    </source>
</evidence>
<evidence type="ECO:0000256" key="2">
    <source>
        <dbReference type="ARBA" id="ARBA00023157"/>
    </source>
</evidence>
<evidence type="ECO:0000256" key="4">
    <source>
        <dbReference type="SAM" id="MobiDB-lite"/>
    </source>
</evidence>
<dbReference type="OMA" id="NSERCAW"/>
<feature type="domain" description="CUB" evidence="6">
    <location>
        <begin position="326"/>
        <end position="435"/>
    </location>
</feature>
<dbReference type="Proteomes" id="UP000094527">
    <property type="component" value="Unassembled WGS sequence"/>
</dbReference>
<keyword evidence="1" id="KW-0677">Repeat</keyword>
<keyword evidence="8" id="KW-1185">Reference proteome</keyword>
<feature type="region of interest" description="Disordered" evidence="4">
    <location>
        <begin position="289"/>
        <end position="326"/>
    </location>
</feature>
<dbReference type="SUPFAM" id="SSF49854">
    <property type="entry name" value="Spermadhesin, CUB domain"/>
    <property type="match status" value="3"/>
</dbReference>
<dbReference type="PROSITE" id="PS01180">
    <property type="entry name" value="CUB"/>
    <property type="match status" value="3"/>
</dbReference>
<keyword evidence="5" id="KW-0732">Signal</keyword>
<dbReference type="InterPro" id="IPR035914">
    <property type="entry name" value="Sperma_CUB_dom_sf"/>
</dbReference>
<protein>
    <submittedName>
        <fullName evidence="7">Cubilin</fullName>
    </submittedName>
</protein>
<keyword evidence="2" id="KW-1015">Disulfide bond</keyword>
<dbReference type="PANTHER" id="PTHR24251">
    <property type="entry name" value="OVOCHYMASE-RELATED"/>
    <property type="match status" value="1"/>
</dbReference>
<dbReference type="OrthoDB" id="8288656at2759"/>
<feature type="domain" description="CUB" evidence="6">
    <location>
        <begin position="29"/>
        <end position="151"/>
    </location>
</feature>
<feature type="compositionally biased region" description="Low complexity" evidence="4">
    <location>
        <begin position="293"/>
        <end position="314"/>
    </location>
</feature>
<dbReference type="Gene3D" id="2.60.120.290">
    <property type="entry name" value="Spermadhesin, CUB domain"/>
    <property type="match status" value="3"/>
</dbReference>
<accession>A0A1D2MA38</accession>
<feature type="signal peptide" evidence="5">
    <location>
        <begin position="1"/>
        <end position="15"/>
    </location>
</feature>
<dbReference type="InterPro" id="IPR000859">
    <property type="entry name" value="CUB_dom"/>
</dbReference>
<dbReference type="SMART" id="SM00042">
    <property type="entry name" value="CUB"/>
    <property type="match status" value="2"/>
</dbReference>
<feature type="chain" id="PRO_5012362348" evidence="5">
    <location>
        <begin position="16"/>
        <end position="581"/>
    </location>
</feature>
<evidence type="ECO:0000313" key="7">
    <source>
        <dbReference type="EMBL" id="ODM89833.1"/>
    </source>
</evidence>
<reference evidence="7 8" key="1">
    <citation type="journal article" date="2016" name="Genome Biol. Evol.">
        <title>Gene Family Evolution Reflects Adaptation to Soil Environmental Stressors in the Genome of the Collembolan Orchesella cincta.</title>
        <authorList>
            <person name="Faddeeva-Vakhrusheva A."/>
            <person name="Derks M.F."/>
            <person name="Anvar S.Y."/>
            <person name="Agamennone V."/>
            <person name="Suring W."/>
            <person name="Smit S."/>
            <person name="van Straalen N.M."/>
            <person name="Roelofs D."/>
        </authorList>
    </citation>
    <scope>NUCLEOTIDE SEQUENCE [LARGE SCALE GENOMIC DNA]</scope>
    <source>
        <tissue evidence="7">Mixed pool</tissue>
    </source>
</reference>
<evidence type="ECO:0000256" key="5">
    <source>
        <dbReference type="SAM" id="SignalP"/>
    </source>
</evidence>
<evidence type="ECO:0000256" key="1">
    <source>
        <dbReference type="ARBA" id="ARBA00022737"/>
    </source>
</evidence>
<gene>
    <name evidence="7" type="ORF">Ocin01_16852</name>
</gene>
<proteinExistence type="predicted"/>
<dbReference type="EMBL" id="LJIJ01002336">
    <property type="protein sequence ID" value="ODM89833.1"/>
    <property type="molecule type" value="Genomic_DNA"/>
</dbReference>
<organism evidence="7 8">
    <name type="scientific">Orchesella cincta</name>
    <name type="common">Springtail</name>
    <name type="synonym">Podura cincta</name>
    <dbReference type="NCBI Taxonomy" id="48709"/>
    <lineage>
        <taxon>Eukaryota</taxon>
        <taxon>Metazoa</taxon>
        <taxon>Ecdysozoa</taxon>
        <taxon>Arthropoda</taxon>
        <taxon>Hexapoda</taxon>
        <taxon>Collembola</taxon>
        <taxon>Entomobryomorpha</taxon>
        <taxon>Entomobryoidea</taxon>
        <taxon>Orchesellidae</taxon>
        <taxon>Orchesellinae</taxon>
        <taxon>Orchesella</taxon>
    </lineage>
</organism>
<sequence length="581" mass="64053">MIFVVACAIAASASAKVVPIEETEQDSRCGATIEADSGTLSVPAVGQNIEPGSICIFTIHLQTKSNFRINISSLDISGGERDEDCSEAAVRIYSLTNLVPADRIESYTFCNDNPPPNDGSFFLSGNLATVIYQVPQNASESSGFTLNFEAIAFQPIPITQESSYTSATSGLIRYPVEGEYEPNRINTWLIKTSDSIQNLELDVVLERIDMEECESNGNFSITEACLCDALIVYEIGHTGILEERARLCGRSNDTLRIEYLGTNFIVAFFTDHIDVPGQGSGFQVLYKPHQEATSTTSPSSTTDSSTTTTLSTTTPRPPSSNYSNECGGLLTGTGGLIEYKMDGTDYNNYDRCLWTIRTPYRSGIHFTLNSAGIESNYDNIQVYTFNADGLKDEHIFYNPTDSPVTVDVEGTVAFVLFQADYSNTGPGFSLNFVADEGYDTSFVYYEDHSSVVETGQYFTTRYPEAGLYRDLELSTISFMSKERNMGYLQMNLLSLDLEVGTDGQCKDKIHIYHIKDPVTDYPHVSHLSRYTPDEGICQTTDMPSPDPENRATGFIIIVATDVQGRENGFEVRICHDPFPCA</sequence>